<dbReference type="EMBL" id="BK032860">
    <property type="protein sequence ID" value="DAF64433.1"/>
    <property type="molecule type" value="Genomic_DNA"/>
</dbReference>
<dbReference type="InterPro" id="IPR010090">
    <property type="entry name" value="Phage_tape_meas"/>
</dbReference>
<name>A0A8S5TMS9_9CAUD</name>
<evidence type="ECO:0000313" key="5">
    <source>
        <dbReference type="EMBL" id="DAF64433.1"/>
    </source>
</evidence>
<evidence type="ECO:0000256" key="1">
    <source>
        <dbReference type="ARBA" id="ARBA00022465"/>
    </source>
</evidence>
<evidence type="ECO:0000256" key="3">
    <source>
        <dbReference type="SAM" id="Coils"/>
    </source>
</evidence>
<feature type="coiled-coil region" evidence="3">
    <location>
        <begin position="863"/>
        <end position="916"/>
    </location>
</feature>
<keyword evidence="2" id="KW-1188">Viral release from host cell</keyword>
<dbReference type="PANTHER" id="PTHR37813">
    <property type="entry name" value="FELS-2 PROPHAGE PROTEIN"/>
    <property type="match status" value="1"/>
</dbReference>
<evidence type="ECO:0000259" key="4">
    <source>
        <dbReference type="Pfam" id="PF10145"/>
    </source>
</evidence>
<organism evidence="5">
    <name type="scientific">Siphoviridae sp. cttaA39</name>
    <dbReference type="NCBI Taxonomy" id="2827960"/>
    <lineage>
        <taxon>Viruses</taxon>
        <taxon>Duplodnaviria</taxon>
        <taxon>Heunggongvirae</taxon>
        <taxon>Uroviricota</taxon>
        <taxon>Caudoviricetes</taxon>
    </lineage>
</organism>
<evidence type="ECO:0000256" key="2">
    <source>
        <dbReference type="ARBA" id="ARBA00022612"/>
    </source>
</evidence>
<protein>
    <submittedName>
        <fullName evidence="5">Minor tail protein</fullName>
    </submittedName>
</protein>
<feature type="coiled-coil region" evidence="3">
    <location>
        <begin position="764"/>
        <end position="802"/>
    </location>
</feature>
<dbReference type="Pfam" id="PF10145">
    <property type="entry name" value="PhageMin_Tail"/>
    <property type="match status" value="1"/>
</dbReference>
<sequence length="1111" mass="120345">MAGDNVIKRVSTIFTLKDDEFNRSLGNVNKQLKLTQSEMKLAGEKLKAYGNDTKALGDKQKALEQQIKNVNDKIKLHSQNIVKNTEAMNKNKSELDALKNKKNQLNAKYKEAVKLYGEESKEAKELKAELDNTTQAYKKKEQQLKNNINALNKSNVEINKSEAELVGLQNELNRTSEAIRRNSSNFIKLGEKLEKTSERMKLAGSKISEFGGILQKLGAPLVGVGALASKMSMDFEKGLMKINTIANVSQGELDKLKGEIIDLSNETGVSVGEIAESFYQAMSAGQSYESALGFVTTANKLAKAGFLDLNGSVDILSTVLNGYGMEASEVARVSDVLIKTQEKGKLTIGELNGILGKLIPTANNSSVSLENIGAAMAVATSQGIPAAESVTYISQMLTELNKSGSIVAKTLKSETGKSFKELMEEGKDLEDILSVLKGSADKQGKSFNDMWGSAEACKVALALLKDEGKAFDNVLKDMSDSAGTTEKAFEKMDNTTGQKLSKSWNELKNSLLKLGDALAPTIEILASGLSKVADSLSEMDANTLASIVKLGGLSVAFGTAAKGVGGFISGVGSIVGVAGKMATALGTASTATATVGTSAAVAGGASGLGALVGGLGTAVAAVAPWVLGAGAIVAAGYGIHKTMSQEVVPSVDLFADSLQVTGKRMTEHGEILETQTIKISEETAKQVQAYLDLDEGVKNALNGLYINSDVITQETCTNMLTQYQQMGDNINAAIEQDKQEDLQTLGKFFEDSAVMSQEAEINFLNIMQQGHEAKKEEVNKANEEIKQIMATASEENRALKQEEVNRITELQNQMREQAVISLSTQEQEANVILDRLAAYDKRVTADMASEHIKTLNNQRDKAIDSANTEYRETVATLERMRDDLGIITSEQADKLIKEAERQRDGTINAAQKTRDESVDKIFGMNDDLISDVDATTGDIISFWDRMFGKWDRWQPSKKTLHYEYKVSGKPPTANGEEIIGYATGTQNARGGLAYVNEKGWELFDIPKTRANEMMNLPAGTRVTNHIQSTAKMKRDVEKEVSSQLSVVLNSFVDSLSSLNTDTKNTTDTKTAVFHNVFNIKTENDNKNIGKDVAKILFNQARQQGYNKTISR</sequence>
<dbReference type="NCBIfam" id="TIGR01760">
    <property type="entry name" value="tape_meas_TP901"/>
    <property type="match status" value="1"/>
</dbReference>
<reference evidence="5" key="1">
    <citation type="journal article" date="2021" name="Proc. Natl. Acad. Sci. U.S.A.">
        <title>A Catalog of Tens of Thousands of Viruses from Human Metagenomes Reveals Hidden Associations with Chronic Diseases.</title>
        <authorList>
            <person name="Tisza M.J."/>
            <person name="Buck C.B."/>
        </authorList>
    </citation>
    <scope>NUCLEOTIDE SEQUENCE</scope>
    <source>
        <strain evidence="5">CttaA39</strain>
    </source>
</reference>
<dbReference type="PANTHER" id="PTHR37813:SF1">
    <property type="entry name" value="FELS-2 PROPHAGE PROTEIN"/>
    <property type="match status" value="1"/>
</dbReference>
<keyword evidence="3" id="KW-0175">Coiled coil</keyword>
<dbReference type="GO" id="GO:0098003">
    <property type="term" value="P:viral tail assembly"/>
    <property type="evidence" value="ECO:0007669"/>
    <property type="project" value="UniProtKB-KW"/>
</dbReference>
<feature type="coiled-coil region" evidence="3">
    <location>
        <begin position="53"/>
        <end position="178"/>
    </location>
</feature>
<accession>A0A8S5TMS9</accession>
<proteinExistence type="predicted"/>
<keyword evidence="1" id="KW-1245">Viral tail assembly</keyword>
<feature type="domain" description="Phage tail tape measure protein" evidence="4">
    <location>
        <begin position="259"/>
        <end position="443"/>
    </location>
</feature>